<dbReference type="RefSeq" id="WP_091206801.1">
    <property type="nucleotide sequence ID" value="NZ_FONQ01000013.1"/>
</dbReference>
<feature type="transmembrane region" description="Helical" evidence="1">
    <location>
        <begin position="78"/>
        <end position="99"/>
    </location>
</feature>
<name>A0A1I2HC24_9FLAO</name>
<keyword evidence="3" id="KW-1185">Reference proteome</keyword>
<keyword evidence="1" id="KW-0472">Membrane</keyword>
<evidence type="ECO:0000256" key="1">
    <source>
        <dbReference type="SAM" id="Phobius"/>
    </source>
</evidence>
<reference evidence="3" key="1">
    <citation type="submission" date="2016-10" db="EMBL/GenBank/DDBJ databases">
        <authorList>
            <person name="Varghese N."/>
            <person name="Submissions S."/>
        </authorList>
    </citation>
    <scope>NUCLEOTIDE SEQUENCE [LARGE SCALE GENOMIC DNA]</scope>
    <source>
        <strain evidence="3">CGMCC 1.9227</strain>
    </source>
</reference>
<protein>
    <submittedName>
        <fullName evidence="2">Uncharacterized protein</fullName>
    </submittedName>
</protein>
<gene>
    <name evidence="2" type="ORF">SAMN04488131_11348</name>
</gene>
<dbReference type="EMBL" id="FONQ01000013">
    <property type="protein sequence ID" value="SFF26860.1"/>
    <property type="molecule type" value="Genomic_DNA"/>
</dbReference>
<dbReference type="Proteomes" id="UP000198596">
    <property type="component" value="Unassembled WGS sequence"/>
</dbReference>
<dbReference type="AlphaFoldDB" id="A0A1I2HC24"/>
<dbReference type="STRING" id="935223.SAMN04488131_11348"/>
<organism evidence="2 3">
    <name type="scientific">Flavobacterium xueshanense</name>
    <dbReference type="NCBI Taxonomy" id="935223"/>
    <lineage>
        <taxon>Bacteria</taxon>
        <taxon>Pseudomonadati</taxon>
        <taxon>Bacteroidota</taxon>
        <taxon>Flavobacteriia</taxon>
        <taxon>Flavobacteriales</taxon>
        <taxon>Flavobacteriaceae</taxon>
        <taxon>Flavobacterium</taxon>
    </lineage>
</organism>
<evidence type="ECO:0000313" key="3">
    <source>
        <dbReference type="Proteomes" id="UP000198596"/>
    </source>
</evidence>
<keyword evidence="1" id="KW-1133">Transmembrane helix</keyword>
<accession>A0A1I2HC24</accession>
<sequence>MELYKVETLLEKYFEGETTLNDEQELQDYFASPEVAPHLQQYASLFNHFAVAKVQQFKQEIPAFEISTVENRNKKRNLVWVSIAASVVVLMGIGTYMYYDSEPVTENKDLGTYDDPELAFKATQKALSLLSNNVNVGIESVQYIEEYQIAKNKVFRKEKNKSGGI</sequence>
<keyword evidence="1" id="KW-0812">Transmembrane</keyword>
<dbReference type="OrthoDB" id="1098521at2"/>
<evidence type="ECO:0000313" key="2">
    <source>
        <dbReference type="EMBL" id="SFF26860.1"/>
    </source>
</evidence>
<proteinExistence type="predicted"/>